<evidence type="ECO:0000313" key="3">
    <source>
        <dbReference type="Proteomes" id="UP000825729"/>
    </source>
</evidence>
<keyword evidence="3" id="KW-1185">Reference proteome</keyword>
<dbReference type="AlphaFoldDB" id="A0AAV7EF56"/>
<name>A0AAV7EF56_ARIFI</name>
<protein>
    <submittedName>
        <fullName evidence="2">Uncharacterized protein</fullName>
    </submittedName>
</protein>
<sequence length="240" mass="26172">MEKESAELMMGGNGFGLQAVMSPEIVEIGEESKSFVGDAKDVYVAVGKDDMDALKWALQNSVFPGSRVFLIHVCSPINSIPTPVGKLSKSQVGADQWKSYVNQENVRRGNILQKYVRLCADSKVPVETVLIESDLTAKAIVDLISVLNITRLVMGTRKSSSSAYRGLRRKGLRKSEFLRKNAPAFCEVFIISGGSNVPEKEAGLGSESSSSPSTTSREEPESKFLDCFCFSGRCRVDETS</sequence>
<comment type="caution">
    <text evidence="2">The sequence shown here is derived from an EMBL/GenBank/DDBJ whole genome shotgun (WGS) entry which is preliminary data.</text>
</comment>
<dbReference type="SUPFAM" id="SSF52402">
    <property type="entry name" value="Adenine nucleotide alpha hydrolases-like"/>
    <property type="match status" value="1"/>
</dbReference>
<dbReference type="EMBL" id="JAINDJ010000005">
    <property type="protein sequence ID" value="KAG9446486.1"/>
    <property type="molecule type" value="Genomic_DNA"/>
</dbReference>
<proteinExistence type="predicted"/>
<organism evidence="2 3">
    <name type="scientific">Aristolochia fimbriata</name>
    <name type="common">White veined hardy Dutchman's pipe vine</name>
    <dbReference type="NCBI Taxonomy" id="158543"/>
    <lineage>
        <taxon>Eukaryota</taxon>
        <taxon>Viridiplantae</taxon>
        <taxon>Streptophyta</taxon>
        <taxon>Embryophyta</taxon>
        <taxon>Tracheophyta</taxon>
        <taxon>Spermatophyta</taxon>
        <taxon>Magnoliopsida</taxon>
        <taxon>Magnoliidae</taxon>
        <taxon>Piperales</taxon>
        <taxon>Aristolochiaceae</taxon>
        <taxon>Aristolochia</taxon>
    </lineage>
</organism>
<dbReference type="PANTHER" id="PTHR47382:SF1">
    <property type="entry name" value="USPA DOMAIN-CONTAINING PROTEIN"/>
    <property type="match status" value="1"/>
</dbReference>
<accession>A0AAV7EF56</accession>
<dbReference type="Proteomes" id="UP000825729">
    <property type="component" value="Unassembled WGS sequence"/>
</dbReference>
<feature type="region of interest" description="Disordered" evidence="1">
    <location>
        <begin position="199"/>
        <end position="221"/>
    </location>
</feature>
<gene>
    <name evidence="2" type="ORF">H6P81_012614</name>
</gene>
<dbReference type="Gene3D" id="3.40.50.620">
    <property type="entry name" value="HUPs"/>
    <property type="match status" value="1"/>
</dbReference>
<dbReference type="InterPro" id="IPR014729">
    <property type="entry name" value="Rossmann-like_a/b/a_fold"/>
</dbReference>
<dbReference type="PANTHER" id="PTHR47382">
    <property type="entry name" value="U-BOX DOMAIN-CONTAINING PROTEIN 52-LIKE"/>
    <property type="match status" value="1"/>
</dbReference>
<evidence type="ECO:0000313" key="2">
    <source>
        <dbReference type="EMBL" id="KAG9446486.1"/>
    </source>
</evidence>
<feature type="compositionally biased region" description="Low complexity" evidence="1">
    <location>
        <begin position="206"/>
        <end position="215"/>
    </location>
</feature>
<evidence type="ECO:0000256" key="1">
    <source>
        <dbReference type="SAM" id="MobiDB-lite"/>
    </source>
</evidence>
<reference evidence="2 3" key="1">
    <citation type="submission" date="2021-07" db="EMBL/GenBank/DDBJ databases">
        <title>The Aristolochia fimbriata genome: insights into angiosperm evolution, floral development and chemical biosynthesis.</title>
        <authorList>
            <person name="Jiao Y."/>
        </authorList>
    </citation>
    <scope>NUCLEOTIDE SEQUENCE [LARGE SCALE GENOMIC DNA]</scope>
    <source>
        <strain evidence="2">IBCAS-2021</strain>
        <tissue evidence="2">Leaf</tissue>
    </source>
</reference>
<dbReference type="CDD" id="cd01989">
    <property type="entry name" value="USP_STK_Ubox_N"/>
    <property type="match status" value="1"/>
</dbReference>